<name>A0AAW9MT73_9FIRM</name>
<evidence type="ECO:0000256" key="3">
    <source>
        <dbReference type="ARBA" id="ARBA00022679"/>
    </source>
</evidence>
<dbReference type="AlphaFoldDB" id="A0AAW9MT73"/>
<evidence type="ECO:0000259" key="5">
    <source>
        <dbReference type="Pfam" id="PF00303"/>
    </source>
</evidence>
<keyword evidence="4" id="KW-0545">Nucleotide biosynthesis</keyword>
<dbReference type="Gene3D" id="3.30.572.10">
    <property type="entry name" value="Thymidylate synthase/dCMP hydroxymethylase domain"/>
    <property type="match status" value="1"/>
</dbReference>
<dbReference type="Pfam" id="PF00303">
    <property type="entry name" value="Thymidylat_synt"/>
    <property type="match status" value="1"/>
</dbReference>
<dbReference type="InterPro" id="IPR023451">
    <property type="entry name" value="Thymidate_synth/dCMP_Mease_dom"/>
</dbReference>
<evidence type="ECO:0000256" key="2">
    <source>
        <dbReference type="ARBA" id="ARBA00022603"/>
    </source>
</evidence>
<keyword evidence="3 6" id="KW-0808">Transferase</keyword>
<gene>
    <name evidence="6" type="ORF">VLK81_01815</name>
</gene>
<keyword evidence="7" id="KW-1185">Reference proteome</keyword>
<protein>
    <recommendedName>
        <fullName evidence="1">thymidylate synthase</fullName>
        <ecNumber evidence="1">2.1.1.45</ecNumber>
    </recommendedName>
</protein>
<dbReference type="GO" id="GO:0005829">
    <property type="term" value="C:cytosol"/>
    <property type="evidence" value="ECO:0007669"/>
    <property type="project" value="TreeGrafter"/>
</dbReference>
<dbReference type="EC" id="2.1.1.45" evidence="1"/>
<sequence length="292" mass="34364">MNKADRYFIDISKRLIEEGINEKDISKDVRPRWSDGKAAYTLFIPQIITEYERGEVPLTSIRRIYWESGLKEILWIYRDKSNDVNLFSEKYGVNYWDKWKNEDGSLGTSYGYQIAKKFISPESKELTDQIDRLIYNIKNNPLNRRHFTSLIDFTDLHKMTLIPCAFMTMWTVEDGYLDLSLIQRSGDFLAAASPGGINEIQYYLLLLIIAKETSLKPGRFVHFTQNLHIYDRHIEILKEIISDENIEILKENKSNPRFSIKNDKGFYDLELDDFVLEGYKPILKKYNIEIAE</sequence>
<dbReference type="SUPFAM" id="SSF55831">
    <property type="entry name" value="Thymidylate synthase/dCMP hydroxymethylase"/>
    <property type="match status" value="1"/>
</dbReference>
<reference evidence="6 7" key="1">
    <citation type="submission" date="2024-01" db="EMBL/GenBank/DDBJ databases">
        <title>Complete genome sequence of Citroniella saccharovorans strain M6.X9, isolated from human fecal sample.</title>
        <authorList>
            <person name="Cheng G."/>
            <person name="Westerholm M."/>
            <person name="Schnurer A."/>
        </authorList>
    </citation>
    <scope>NUCLEOTIDE SEQUENCE [LARGE SCALE GENOMIC DNA]</scope>
    <source>
        <strain evidence="6 7">DSM 29873</strain>
    </source>
</reference>
<dbReference type="EMBL" id="JAYKOT010000001">
    <property type="protein sequence ID" value="MEB3428769.1"/>
    <property type="molecule type" value="Genomic_DNA"/>
</dbReference>
<comment type="caution">
    <text evidence="6">The sequence shown here is derived from an EMBL/GenBank/DDBJ whole genome shotgun (WGS) entry which is preliminary data.</text>
</comment>
<evidence type="ECO:0000256" key="4">
    <source>
        <dbReference type="ARBA" id="ARBA00022727"/>
    </source>
</evidence>
<dbReference type="InterPro" id="IPR000398">
    <property type="entry name" value="Thymidylate_synthase"/>
</dbReference>
<dbReference type="PRINTS" id="PR00108">
    <property type="entry name" value="THYMDSNTHASE"/>
</dbReference>
<accession>A0AAW9MT73</accession>
<dbReference type="InterPro" id="IPR036926">
    <property type="entry name" value="Thymidate_synth/dCMP_Mease_sf"/>
</dbReference>
<evidence type="ECO:0000256" key="1">
    <source>
        <dbReference type="ARBA" id="ARBA00011947"/>
    </source>
</evidence>
<dbReference type="RefSeq" id="WP_324618800.1">
    <property type="nucleotide sequence ID" value="NZ_JAYKOT010000001.1"/>
</dbReference>
<keyword evidence="2 6" id="KW-0489">Methyltransferase</keyword>
<proteinExistence type="predicted"/>
<dbReference type="Proteomes" id="UP001357733">
    <property type="component" value="Unassembled WGS sequence"/>
</dbReference>
<dbReference type="PANTHER" id="PTHR11548:SF1">
    <property type="entry name" value="THYMIDYLATE SYNTHASE 1"/>
    <property type="match status" value="1"/>
</dbReference>
<dbReference type="GO" id="GO:0004799">
    <property type="term" value="F:thymidylate synthase activity"/>
    <property type="evidence" value="ECO:0007669"/>
    <property type="project" value="UniProtKB-EC"/>
</dbReference>
<dbReference type="InterPro" id="IPR045097">
    <property type="entry name" value="Thymidate_synth/dCMP_Mease"/>
</dbReference>
<evidence type="ECO:0000313" key="7">
    <source>
        <dbReference type="Proteomes" id="UP001357733"/>
    </source>
</evidence>
<dbReference type="GO" id="GO:0032259">
    <property type="term" value="P:methylation"/>
    <property type="evidence" value="ECO:0007669"/>
    <property type="project" value="UniProtKB-KW"/>
</dbReference>
<dbReference type="CDD" id="cd00351">
    <property type="entry name" value="TS_Pyrimidine_HMase"/>
    <property type="match status" value="1"/>
</dbReference>
<organism evidence="6 7">
    <name type="scientific">Citroniella saccharovorans</name>
    <dbReference type="NCBI Taxonomy" id="2053367"/>
    <lineage>
        <taxon>Bacteria</taxon>
        <taxon>Bacillati</taxon>
        <taxon>Bacillota</taxon>
        <taxon>Tissierellia</taxon>
        <taxon>Tissierellales</taxon>
        <taxon>Peptoniphilaceae</taxon>
        <taxon>Citroniella</taxon>
    </lineage>
</organism>
<evidence type="ECO:0000313" key="6">
    <source>
        <dbReference type="EMBL" id="MEB3428769.1"/>
    </source>
</evidence>
<dbReference type="GO" id="GO:0006231">
    <property type="term" value="P:dTMP biosynthetic process"/>
    <property type="evidence" value="ECO:0007669"/>
    <property type="project" value="InterPro"/>
</dbReference>
<dbReference type="PANTHER" id="PTHR11548">
    <property type="entry name" value="THYMIDYLATE SYNTHASE 1"/>
    <property type="match status" value="1"/>
</dbReference>
<feature type="domain" description="Thymidylate synthase/dCMP hydroxymethylase" evidence="5">
    <location>
        <begin position="8"/>
        <end position="282"/>
    </location>
</feature>